<dbReference type="Gene3D" id="3.80.10.10">
    <property type="entry name" value="Ribonuclease Inhibitor"/>
    <property type="match status" value="2"/>
</dbReference>
<dbReference type="eggNOG" id="COG5492">
    <property type="taxonomic scope" value="Bacteria"/>
</dbReference>
<dbReference type="Proteomes" id="UP000011728">
    <property type="component" value="Chromosome"/>
</dbReference>
<evidence type="ECO:0000313" key="1">
    <source>
        <dbReference type="EMBL" id="AGF54378.1"/>
    </source>
</evidence>
<sequence length="369" mass="39914">MIKNFSKKIIALVILIAVIICYAAKDVIFNYYYTNFSEAYADPISSEADFKFDSKTGEIIKYIGKQPKVVIPDTINGEAVTGIRKNAFADCSNLEKITISDSITNIGINAFGNCVNLKNILVKYNNKYYTSIDGVLFNKLKTEIIKYPEGKKETNYTIPKSVVSIGDGTFISSHNLTNITIPNSVTSIGEKAFNGCNGLASINIPDGVTNIGNNAFGHCNKLINIKIPSGVTNISSSEFADCISLESVTISNSVVSIGDSAFYGCIGLKSIEIPDSVTSIGSGAFYGCSNLEKVTIPNGLVSIEKYAFYECVSLADVTIPSSVTSIGKNAFLGCVNTIFYLENQKTKELLLQLEDNSATYMDSSKIVIK</sequence>
<proteinExistence type="predicted"/>
<dbReference type="InterPro" id="IPR053139">
    <property type="entry name" value="Surface_bspA-like"/>
</dbReference>
<organism evidence="1 2">
    <name type="scientific">Clostridium saccharoperbutylacetonicum N1-4(HMT)</name>
    <dbReference type="NCBI Taxonomy" id="931276"/>
    <lineage>
        <taxon>Bacteria</taxon>
        <taxon>Bacillati</taxon>
        <taxon>Bacillota</taxon>
        <taxon>Clostridia</taxon>
        <taxon>Eubacteriales</taxon>
        <taxon>Clostridiaceae</taxon>
        <taxon>Clostridium</taxon>
    </lineage>
</organism>
<dbReference type="PANTHER" id="PTHR45661:SF3">
    <property type="entry name" value="IG-LIKE DOMAIN-CONTAINING PROTEIN"/>
    <property type="match status" value="1"/>
</dbReference>
<dbReference type="PANTHER" id="PTHR45661">
    <property type="entry name" value="SURFACE ANTIGEN"/>
    <property type="match status" value="1"/>
</dbReference>
<dbReference type="InterPro" id="IPR032675">
    <property type="entry name" value="LRR_dom_sf"/>
</dbReference>
<reference evidence="1 2" key="1">
    <citation type="submission" date="2013-02" db="EMBL/GenBank/DDBJ databases">
        <title>Genome sequence of Clostridium saccharoperbutylacetonicum N1-4(HMT).</title>
        <authorList>
            <person name="Poehlein A."/>
            <person name="Daniel R."/>
        </authorList>
    </citation>
    <scope>NUCLEOTIDE SEQUENCE [LARGE SCALE GENOMIC DNA]</scope>
    <source>
        <strain evidence="2">N1-4(HMT)</strain>
    </source>
</reference>
<dbReference type="KEGG" id="csr:Cspa_c05860"/>
<dbReference type="OrthoDB" id="1908369at2"/>
<name>M1MDA8_9CLOT</name>
<dbReference type="HOGENOM" id="CLU_061520_0_0_9"/>
<dbReference type="SUPFAM" id="SSF52058">
    <property type="entry name" value="L domain-like"/>
    <property type="match status" value="1"/>
</dbReference>
<accession>M1MDA8</accession>
<dbReference type="STRING" id="36745.CLSAP_05860"/>
<dbReference type="EMBL" id="CP004121">
    <property type="protein sequence ID" value="AGF54378.1"/>
    <property type="molecule type" value="Genomic_DNA"/>
</dbReference>
<protein>
    <submittedName>
        <fullName evidence="1">Ig-like domain-containing surface protein</fullName>
    </submittedName>
</protein>
<gene>
    <name evidence="1" type="ORF">Cspa_c05860</name>
</gene>
<keyword evidence="2" id="KW-1185">Reference proteome</keyword>
<dbReference type="RefSeq" id="WP_015390704.1">
    <property type="nucleotide sequence ID" value="NC_020291.1"/>
</dbReference>
<dbReference type="AlphaFoldDB" id="M1MDA8"/>
<evidence type="ECO:0000313" key="2">
    <source>
        <dbReference type="Proteomes" id="UP000011728"/>
    </source>
</evidence>
<dbReference type="Pfam" id="PF13306">
    <property type="entry name" value="LRR_5"/>
    <property type="match status" value="2"/>
</dbReference>
<dbReference type="InterPro" id="IPR026906">
    <property type="entry name" value="LRR_5"/>
</dbReference>
<dbReference type="PATRIC" id="fig|931276.5.peg.548"/>